<dbReference type="Proteomes" id="UP000286075">
    <property type="component" value="Unassembled WGS sequence"/>
</dbReference>
<comment type="caution">
    <text evidence="1">The sequence shown here is derived from an EMBL/GenBank/DDBJ whole genome shotgun (WGS) entry which is preliminary data.</text>
</comment>
<protein>
    <submittedName>
        <fullName evidence="1">Uncharacterized protein</fullName>
    </submittedName>
</protein>
<dbReference type="AlphaFoldDB" id="A0A413GKC9"/>
<gene>
    <name evidence="1" type="ORF">DXA68_23895</name>
</gene>
<name>A0A413GKC9_9BACE</name>
<dbReference type="OrthoDB" id="6664198at2"/>
<organism evidence="1 2">
    <name type="scientific">Bacteroides stercorirosoris</name>
    <dbReference type="NCBI Taxonomy" id="871324"/>
    <lineage>
        <taxon>Bacteria</taxon>
        <taxon>Pseudomonadati</taxon>
        <taxon>Bacteroidota</taxon>
        <taxon>Bacteroidia</taxon>
        <taxon>Bacteroidales</taxon>
        <taxon>Bacteroidaceae</taxon>
        <taxon>Bacteroides</taxon>
    </lineage>
</organism>
<evidence type="ECO:0000313" key="1">
    <source>
        <dbReference type="EMBL" id="RGX71580.1"/>
    </source>
</evidence>
<proteinExistence type="predicted"/>
<dbReference type="RefSeq" id="WP_117988843.1">
    <property type="nucleotide sequence ID" value="NZ_CABMFG010000089.1"/>
</dbReference>
<sequence length="602" mass="69355">MEKIKITEQNGFLVLEDLPHNCIFNKVVTGCGGTTIALTNEENYVIAVPTTELIENKCYPPRDGNGNNTVLKYSERKAGLSPVRNLFGLYGTFTTQLKKELKDYLSKDGAKKIMCTYDKIPSLVSLIVPSEYRLLVDEYHNLIKIYSYRKDAVEGVLDNFNKFKSYCFMSATPVSMTFKPKALDEVKEYIADWKAIEPLMIVPYQTNKPYQLAANIIETYQRQGYIEKDTLKSYEAYFFINSVTEIKKILEQTNLTNNDCRIICADEPKNRKTLGEYQISSSTDAPKKFNFITSKSFEGVDFYSETGICYVVSNVNNAHTLLSVDMDIPQIAGRIRNSNNPFKRLVVHIFNTRLNNLFVNYEEAEKEIMQELKYAKERAVLFNKLSEGAKKQQKAELTKSSYLKYDKSKDEFIINDMVAKMELFNYKLINSIYSSQRALVSEYEKAGMLHTKVQWMQLDNSFIKTATKNPAFLEIFNQYADMKYSLDFETKQAIERKYPFIKDALHRLGVEQVKRLRSQKKVKAALESFKETNNACNEKIPQQLKSQVNIGDFIPAKELKTHAQNLGLKKATDLGKWLNLRSDTQRIDGKPIKGYWIESFID</sequence>
<accession>A0A413GKC9</accession>
<evidence type="ECO:0000313" key="2">
    <source>
        <dbReference type="Proteomes" id="UP000286075"/>
    </source>
</evidence>
<reference evidence="1 2" key="1">
    <citation type="submission" date="2018-08" db="EMBL/GenBank/DDBJ databases">
        <title>A genome reference for cultivated species of the human gut microbiota.</title>
        <authorList>
            <person name="Zou Y."/>
            <person name="Xue W."/>
            <person name="Luo G."/>
        </authorList>
    </citation>
    <scope>NUCLEOTIDE SEQUENCE [LARGE SCALE GENOMIC DNA]</scope>
    <source>
        <strain evidence="1 2">OF03-9BH</strain>
    </source>
</reference>
<dbReference type="EMBL" id="QSCF01000089">
    <property type="protein sequence ID" value="RGX71580.1"/>
    <property type="molecule type" value="Genomic_DNA"/>
</dbReference>